<reference evidence="1 2" key="1">
    <citation type="journal article" date="2008" name="Nature">
        <title>The genome of the model beetle and pest Tribolium castaneum.</title>
        <authorList>
            <consortium name="Tribolium Genome Sequencing Consortium"/>
            <person name="Richards S."/>
            <person name="Gibbs R.A."/>
            <person name="Weinstock G.M."/>
            <person name="Brown S.J."/>
            <person name="Denell R."/>
            <person name="Beeman R.W."/>
            <person name="Gibbs R."/>
            <person name="Beeman R.W."/>
            <person name="Brown S.J."/>
            <person name="Bucher G."/>
            <person name="Friedrich M."/>
            <person name="Grimmelikhuijzen C.J."/>
            <person name="Klingler M."/>
            <person name="Lorenzen M."/>
            <person name="Richards S."/>
            <person name="Roth S."/>
            <person name="Schroder R."/>
            <person name="Tautz D."/>
            <person name="Zdobnov E.M."/>
            <person name="Muzny D."/>
            <person name="Gibbs R.A."/>
            <person name="Weinstock G.M."/>
            <person name="Attaway T."/>
            <person name="Bell S."/>
            <person name="Buhay C.J."/>
            <person name="Chandrabose M.N."/>
            <person name="Chavez D."/>
            <person name="Clerk-Blankenburg K.P."/>
            <person name="Cree A."/>
            <person name="Dao M."/>
            <person name="Davis C."/>
            <person name="Chacko J."/>
            <person name="Dinh H."/>
            <person name="Dugan-Rocha S."/>
            <person name="Fowler G."/>
            <person name="Garner T.T."/>
            <person name="Garnes J."/>
            <person name="Gnirke A."/>
            <person name="Hawes A."/>
            <person name="Hernandez J."/>
            <person name="Hines S."/>
            <person name="Holder M."/>
            <person name="Hume J."/>
            <person name="Jhangiani S.N."/>
            <person name="Joshi V."/>
            <person name="Khan Z.M."/>
            <person name="Jackson L."/>
            <person name="Kovar C."/>
            <person name="Kowis A."/>
            <person name="Lee S."/>
            <person name="Lewis L.R."/>
            <person name="Margolis J."/>
            <person name="Morgan M."/>
            <person name="Nazareth L.V."/>
            <person name="Nguyen N."/>
            <person name="Okwuonu G."/>
            <person name="Parker D."/>
            <person name="Richards S."/>
            <person name="Ruiz S.J."/>
            <person name="Santibanez J."/>
            <person name="Savard J."/>
            <person name="Scherer S.E."/>
            <person name="Schneider B."/>
            <person name="Sodergren E."/>
            <person name="Tautz D."/>
            <person name="Vattahil S."/>
            <person name="Villasana D."/>
            <person name="White C.S."/>
            <person name="Wright R."/>
            <person name="Park Y."/>
            <person name="Beeman R.W."/>
            <person name="Lord J."/>
            <person name="Oppert B."/>
            <person name="Lorenzen M."/>
            <person name="Brown S."/>
            <person name="Wang L."/>
            <person name="Savard J."/>
            <person name="Tautz D."/>
            <person name="Richards S."/>
            <person name="Weinstock G."/>
            <person name="Gibbs R.A."/>
            <person name="Liu Y."/>
            <person name="Worley K."/>
            <person name="Weinstock G."/>
            <person name="Elsik C.G."/>
            <person name="Reese J.T."/>
            <person name="Elhaik E."/>
            <person name="Landan G."/>
            <person name="Graur D."/>
            <person name="Arensburger P."/>
            <person name="Atkinson P."/>
            <person name="Beeman R.W."/>
            <person name="Beidler J."/>
            <person name="Brown S.J."/>
            <person name="Demuth J.P."/>
            <person name="Drury D.W."/>
            <person name="Du Y.Z."/>
            <person name="Fujiwara H."/>
            <person name="Lorenzen M."/>
            <person name="Maselli V."/>
            <person name="Osanai M."/>
            <person name="Park Y."/>
            <person name="Robertson H.M."/>
            <person name="Tu Z."/>
            <person name="Wang J.J."/>
            <person name="Wang S."/>
            <person name="Richards S."/>
            <person name="Song H."/>
            <person name="Zhang L."/>
            <person name="Sodergren E."/>
            <person name="Werner D."/>
            <person name="Stanke M."/>
            <person name="Morgenstern B."/>
            <person name="Solovyev V."/>
            <person name="Kosarev P."/>
            <person name="Brown G."/>
            <person name="Chen H.C."/>
            <person name="Ermolaeva O."/>
            <person name="Hlavina W."/>
            <person name="Kapustin Y."/>
            <person name="Kiryutin B."/>
            <person name="Kitts P."/>
            <person name="Maglott D."/>
            <person name="Pruitt K."/>
            <person name="Sapojnikov V."/>
            <person name="Souvorov A."/>
            <person name="Mackey A.J."/>
            <person name="Waterhouse R.M."/>
            <person name="Wyder S."/>
            <person name="Zdobnov E.M."/>
            <person name="Zdobnov E.M."/>
            <person name="Wyder S."/>
            <person name="Kriventseva E.V."/>
            <person name="Kadowaki T."/>
            <person name="Bork P."/>
            <person name="Aranda M."/>
            <person name="Bao R."/>
            <person name="Beermann A."/>
            <person name="Berns N."/>
            <person name="Bolognesi R."/>
            <person name="Bonneton F."/>
            <person name="Bopp D."/>
            <person name="Brown S.J."/>
            <person name="Bucher G."/>
            <person name="Butts T."/>
            <person name="Chaumot A."/>
            <person name="Denell R.E."/>
            <person name="Ferrier D.E."/>
            <person name="Friedrich M."/>
            <person name="Gordon C.M."/>
            <person name="Jindra M."/>
            <person name="Klingler M."/>
            <person name="Lan Q."/>
            <person name="Lattorff H.M."/>
            <person name="Laudet V."/>
            <person name="von Levetsow C."/>
            <person name="Liu Z."/>
            <person name="Lutz R."/>
            <person name="Lynch J.A."/>
            <person name="da Fonseca R.N."/>
            <person name="Posnien N."/>
            <person name="Reuter R."/>
            <person name="Roth S."/>
            <person name="Savard J."/>
            <person name="Schinko J.B."/>
            <person name="Schmitt C."/>
            <person name="Schoppmeier M."/>
            <person name="Schroder R."/>
            <person name="Shippy T.D."/>
            <person name="Simonnet F."/>
            <person name="Marques-Souza H."/>
            <person name="Tautz D."/>
            <person name="Tomoyasu Y."/>
            <person name="Trauner J."/>
            <person name="Van der Zee M."/>
            <person name="Vervoort M."/>
            <person name="Wittkopp N."/>
            <person name="Wimmer E.A."/>
            <person name="Yang X."/>
            <person name="Jones A.K."/>
            <person name="Sattelle D.B."/>
            <person name="Ebert P.R."/>
            <person name="Nelson D."/>
            <person name="Scott J.G."/>
            <person name="Beeman R.W."/>
            <person name="Muthukrishnan S."/>
            <person name="Kramer K.J."/>
            <person name="Arakane Y."/>
            <person name="Beeman R.W."/>
            <person name="Zhu Q."/>
            <person name="Hogenkamp D."/>
            <person name="Dixit R."/>
            <person name="Oppert B."/>
            <person name="Jiang H."/>
            <person name="Zou Z."/>
            <person name="Marshall J."/>
            <person name="Elpidina E."/>
            <person name="Vinokurov K."/>
            <person name="Oppert C."/>
            <person name="Zou Z."/>
            <person name="Evans J."/>
            <person name="Lu Z."/>
            <person name="Zhao P."/>
            <person name="Sumathipala N."/>
            <person name="Altincicek B."/>
            <person name="Vilcinskas A."/>
            <person name="Williams M."/>
            <person name="Hultmark D."/>
            <person name="Hetru C."/>
            <person name="Jiang H."/>
            <person name="Grimmelikhuijzen C.J."/>
            <person name="Hauser F."/>
            <person name="Cazzamali G."/>
            <person name="Williamson M."/>
            <person name="Park Y."/>
            <person name="Li B."/>
            <person name="Tanaka Y."/>
            <person name="Predel R."/>
            <person name="Neupert S."/>
            <person name="Schachtner J."/>
            <person name="Verleyen P."/>
            <person name="Raible F."/>
            <person name="Bork P."/>
            <person name="Friedrich M."/>
            <person name="Walden K.K."/>
            <person name="Robertson H.M."/>
            <person name="Angeli S."/>
            <person name="Foret S."/>
            <person name="Bucher G."/>
            <person name="Schuetz S."/>
            <person name="Maleszka R."/>
            <person name="Wimmer E.A."/>
            <person name="Beeman R.W."/>
            <person name="Lorenzen M."/>
            <person name="Tomoyasu Y."/>
            <person name="Miller S.C."/>
            <person name="Grossmann D."/>
            <person name="Bucher G."/>
        </authorList>
    </citation>
    <scope>NUCLEOTIDE SEQUENCE [LARGE SCALE GENOMIC DNA]</scope>
    <source>
        <strain evidence="1 2">Georgia GA2</strain>
    </source>
</reference>
<dbReference type="Proteomes" id="UP000007266">
    <property type="component" value="Linkage group 3"/>
</dbReference>
<sequence length="178" mass="19586">MTAAIRKSVTFPHLGGAATLGKLRLGVELSARLRFSKSLNVRPVALRPLRRRRNITETERTRRLLRQRDAPALPAQGGGRLAAGWWRLNKTAPTLLRDCKCILKACPPSNATRGGFGYSMVLADEENIQSWELNSSSVAFTNQQCEYDATDAGVANAILGKLLISRHTFSNRVGQTRA</sequence>
<protein>
    <submittedName>
        <fullName evidence="1">Uncharacterized protein</fullName>
    </submittedName>
</protein>
<dbReference type="EMBL" id="KQ971321">
    <property type="protein sequence ID" value="EFA00153.1"/>
    <property type="molecule type" value="Genomic_DNA"/>
</dbReference>
<name>D6WGN6_TRICA</name>
<evidence type="ECO:0000313" key="1">
    <source>
        <dbReference type="EMBL" id="EFA00153.1"/>
    </source>
</evidence>
<dbReference type="HOGENOM" id="CLU_1512556_0_0_1"/>
<keyword evidence="2" id="KW-1185">Reference proteome</keyword>
<organism evidence="1 2">
    <name type="scientific">Tribolium castaneum</name>
    <name type="common">Red flour beetle</name>
    <dbReference type="NCBI Taxonomy" id="7070"/>
    <lineage>
        <taxon>Eukaryota</taxon>
        <taxon>Metazoa</taxon>
        <taxon>Ecdysozoa</taxon>
        <taxon>Arthropoda</taxon>
        <taxon>Hexapoda</taxon>
        <taxon>Insecta</taxon>
        <taxon>Pterygota</taxon>
        <taxon>Neoptera</taxon>
        <taxon>Endopterygota</taxon>
        <taxon>Coleoptera</taxon>
        <taxon>Polyphaga</taxon>
        <taxon>Cucujiformia</taxon>
        <taxon>Tenebrionidae</taxon>
        <taxon>Tenebrionidae incertae sedis</taxon>
        <taxon>Tribolium</taxon>
    </lineage>
</organism>
<accession>D6WGN6</accession>
<dbReference type="AlphaFoldDB" id="D6WGN6"/>
<evidence type="ECO:0000313" key="2">
    <source>
        <dbReference type="Proteomes" id="UP000007266"/>
    </source>
</evidence>
<proteinExistence type="predicted"/>
<reference evidence="1 2" key="2">
    <citation type="journal article" date="2010" name="Nucleic Acids Res.">
        <title>BeetleBase in 2010: revisions to provide comprehensive genomic information for Tribolium castaneum.</title>
        <authorList>
            <person name="Kim H.S."/>
            <person name="Murphy T."/>
            <person name="Xia J."/>
            <person name="Caragea D."/>
            <person name="Park Y."/>
            <person name="Beeman R.W."/>
            <person name="Lorenzen M.D."/>
            <person name="Butcher S."/>
            <person name="Manak J.R."/>
            <person name="Brown S.J."/>
        </authorList>
    </citation>
    <scope>GENOME REANNOTATION</scope>
    <source>
        <strain evidence="1 2">Georgia GA2</strain>
    </source>
</reference>
<dbReference type="InParanoid" id="D6WGN6"/>
<gene>
    <name evidence="1" type="primary">GLEAN_02974</name>
    <name evidence="1" type="ORF">TcasGA2_TC002974</name>
</gene>